<dbReference type="Proteomes" id="UP000236751">
    <property type="component" value="Unassembled WGS sequence"/>
</dbReference>
<evidence type="ECO:0000313" key="1">
    <source>
        <dbReference type="EMBL" id="SEF55258.1"/>
    </source>
</evidence>
<protein>
    <submittedName>
        <fullName evidence="1">Uncharacterized protein</fullName>
    </submittedName>
</protein>
<dbReference type="EMBL" id="FNVK01000003">
    <property type="protein sequence ID" value="SEF55258.1"/>
    <property type="molecule type" value="Genomic_DNA"/>
</dbReference>
<evidence type="ECO:0000313" key="2">
    <source>
        <dbReference type="Proteomes" id="UP000236751"/>
    </source>
</evidence>
<organism evidence="1 2">
    <name type="scientific">Nitrosospira multiformis (strain ATCC 25196 / NCIMB 11849 / C 71)</name>
    <dbReference type="NCBI Taxonomy" id="323848"/>
    <lineage>
        <taxon>Bacteria</taxon>
        <taxon>Pseudomonadati</taxon>
        <taxon>Pseudomonadota</taxon>
        <taxon>Betaproteobacteria</taxon>
        <taxon>Nitrosomonadales</taxon>
        <taxon>Nitrosomonadaceae</taxon>
        <taxon>Nitrosospira</taxon>
    </lineage>
</organism>
<gene>
    <name evidence="1" type="ORF">SAMN05216403_103116</name>
</gene>
<sequence>MTRFIIFAARLNKDNGIDSQCFLGMPLTDKMGHSQEGAPRCRPLHLPL</sequence>
<reference evidence="1 2" key="1">
    <citation type="submission" date="2016-10" db="EMBL/GenBank/DDBJ databases">
        <authorList>
            <person name="de Groot N.N."/>
        </authorList>
    </citation>
    <scope>NUCLEOTIDE SEQUENCE [LARGE SCALE GENOMIC DNA]</scope>
    <source>
        <strain evidence="1 2">Nl13</strain>
    </source>
</reference>
<accession>A0A1H5SZB3</accession>
<proteinExistence type="predicted"/>
<dbReference type="AlphaFoldDB" id="A0A1H5SZB3"/>
<name>A0A1H5SZB3_NITMU</name>